<comment type="caution">
    <text evidence="1">The sequence shown here is derived from an EMBL/GenBank/DDBJ whole genome shotgun (WGS) entry which is preliminary data.</text>
</comment>
<dbReference type="RefSeq" id="WP_344252293.1">
    <property type="nucleotide sequence ID" value="NZ_BAAARE010000001.1"/>
</dbReference>
<proteinExistence type="predicted"/>
<name>A0ABN3KTX9_9MICO</name>
<protein>
    <submittedName>
        <fullName evidence="1">Uncharacterized protein</fullName>
    </submittedName>
</protein>
<dbReference type="InterPro" id="IPR032710">
    <property type="entry name" value="NTF2-like_dom_sf"/>
</dbReference>
<sequence>MAALTELFADDAAWHMPGGGSLSGTKQGRMRSSFFGELMTRSEGSLVVVTPDDVVGGDSH</sequence>
<organism evidence="1 2">
    <name type="scientific">Terrabacter carboxydivorans</name>
    <dbReference type="NCBI Taxonomy" id="619730"/>
    <lineage>
        <taxon>Bacteria</taxon>
        <taxon>Bacillati</taxon>
        <taxon>Actinomycetota</taxon>
        <taxon>Actinomycetes</taxon>
        <taxon>Micrococcales</taxon>
        <taxon>Intrasporangiaceae</taxon>
        <taxon>Terrabacter</taxon>
    </lineage>
</organism>
<dbReference type="Gene3D" id="3.10.450.50">
    <property type="match status" value="1"/>
</dbReference>
<dbReference type="EMBL" id="BAAARE010000001">
    <property type="protein sequence ID" value="GAA2468578.1"/>
    <property type="molecule type" value="Genomic_DNA"/>
</dbReference>
<dbReference type="Proteomes" id="UP001500730">
    <property type="component" value="Unassembled WGS sequence"/>
</dbReference>
<accession>A0ABN3KTX9</accession>
<keyword evidence="2" id="KW-1185">Reference proteome</keyword>
<gene>
    <name evidence="1" type="ORF">GCM10009858_02390</name>
</gene>
<dbReference type="SUPFAM" id="SSF54427">
    <property type="entry name" value="NTF2-like"/>
    <property type="match status" value="1"/>
</dbReference>
<reference evidence="1 2" key="1">
    <citation type="journal article" date="2019" name="Int. J. Syst. Evol. Microbiol.">
        <title>The Global Catalogue of Microorganisms (GCM) 10K type strain sequencing project: providing services to taxonomists for standard genome sequencing and annotation.</title>
        <authorList>
            <consortium name="The Broad Institute Genomics Platform"/>
            <consortium name="The Broad Institute Genome Sequencing Center for Infectious Disease"/>
            <person name="Wu L."/>
            <person name="Ma J."/>
        </authorList>
    </citation>
    <scope>NUCLEOTIDE SEQUENCE [LARGE SCALE GENOMIC DNA]</scope>
    <source>
        <strain evidence="1 2">JCM 16259</strain>
    </source>
</reference>
<evidence type="ECO:0000313" key="1">
    <source>
        <dbReference type="EMBL" id="GAA2468578.1"/>
    </source>
</evidence>
<evidence type="ECO:0000313" key="2">
    <source>
        <dbReference type="Proteomes" id="UP001500730"/>
    </source>
</evidence>